<dbReference type="InterPro" id="IPR017438">
    <property type="entry name" value="ATP-NAD_kinase_N"/>
</dbReference>
<dbReference type="RefSeq" id="WP_345617407.1">
    <property type="nucleotide sequence ID" value="NZ_BAABIG010000007.1"/>
</dbReference>
<evidence type="ECO:0000256" key="6">
    <source>
        <dbReference type="ARBA" id="ARBA00023136"/>
    </source>
</evidence>
<dbReference type="GO" id="GO:0016301">
    <property type="term" value="F:kinase activity"/>
    <property type="evidence" value="ECO:0007669"/>
    <property type="project" value="UniProtKB-KW"/>
</dbReference>
<dbReference type="SMART" id="SM00046">
    <property type="entry name" value="DAGKc"/>
    <property type="match status" value="1"/>
</dbReference>
<dbReference type="PROSITE" id="PS50146">
    <property type="entry name" value="DAGK"/>
    <property type="match status" value="1"/>
</dbReference>
<proteinExistence type="predicted"/>
<accession>A0ABP9AY09</accession>
<sequence>MSPDVDFTALPVPGPHSFRDGFLRLDHRLFEAVATRHWPGGDRVLPRLSRSANHGVLWFAAATAVAASRTPRARRAAARGIASLGLASLAINTLGKRSVRRPRPVLDPVPLVRQLKRQPITTSFPSGHAASAAAFATGVALESPGWGAAVAPVAAAVVLSRVYTGVHFPSDVVAGAALGAGAAFAVRGLVPTRAQATPPPRPVAEVPALDGGEGLVMVANIASGTSDRVRALCDALPRAEVVECEPADVREELEKAAGRARVLGVCGGDGTVNAGAEIALRHGLPLAVLPGGTLNHFAYDLGVEDVRALCRALEQGEGVRVDVGRFTSGARGGIFLNTFSLGVYPELVRERERWSPRIGGWPAGLLAVVRVLRADRHPLQAEVGGRNRPLWLLFAGNGMYHRMGLTPGRRQDMADGRLDVRVVHGGRRPALRLLSAAFAGPLTRSPAHAAVQVSRLRLTGVAPGTLLAFDGEIAETDGDLTLEKLPEALTVYRPLPAARTHD</sequence>
<keyword evidence="4" id="KW-0378">Hydrolase</keyword>
<evidence type="ECO:0000313" key="9">
    <source>
        <dbReference type="Proteomes" id="UP001501265"/>
    </source>
</evidence>
<dbReference type="InterPro" id="IPR016064">
    <property type="entry name" value="NAD/diacylglycerol_kinase_sf"/>
</dbReference>
<name>A0ABP9AY09_9ACTN</name>
<evidence type="ECO:0000256" key="5">
    <source>
        <dbReference type="ARBA" id="ARBA00022989"/>
    </source>
</evidence>
<dbReference type="EMBL" id="BAABIG010000007">
    <property type="protein sequence ID" value="GAA4786161.1"/>
    <property type="molecule type" value="Genomic_DNA"/>
</dbReference>
<evidence type="ECO:0000259" key="7">
    <source>
        <dbReference type="PROSITE" id="PS50146"/>
    </source>
</evidence>
<dbReference type="PANTHER" id="PTHR14969">
    <property type="entry name" value="SPHINGOSINE-1-PHOSPHATE PHOSPHOHYDROLASE"/>
    <property type="match status" value="1"/>
</dbReference>
<dbReference type="Pfam" id="PF01569">
    <property type="entry name" value="PAP2"/>
    <property type="match status" value="1"/>
</dbReference>
<keyword evidence="3" id="KW-0812">Transmembrane</keyword>
<dbReference type="Gene3D" id="1.20.144.10">
    <property type="entry name" value="Phosphatidic acid phosphatase type 2/haloperoxidase"/>
    <property type="match status" value="1"/>
</dbReference>
<dbReference type="Pfam" id="PF00781">
    <property type="entry name" value="DAGK_cat"/>
    <property type="match status" value="1"/>
</dbReference>
<reference evidence="9" key="1">
    <citation type="journal article" date="2019" name="Int. J. Syst. Evol. Microbiol.">
        <title>The Global Catalogue of Microorganisms (GCM) 10K type strain sequencing project: providing services to taxonomists for standard genome sequencing and annotation.</title>
        <authorList>
            <consortium name="The Broad Institute Genomics Platform"/>
            <consortium name="The Broad Institute Genome Sequencing Center for Infectious Disease"/>
            <person name="Wu L."/>
            <person name="Ma J."/>
        </authorList>
    </citation>
    <scope>NUCLEOTIDE SEQUENCE [LARGE SCALE GENOMIC DNA]</scope>
    <source>
        <strain evidence="9">JCM 18081</strain>
    </source>
</reference>
<comment type="subcellular location">
    <subcellularLocation>
        <location evidence="1">Cell membrane</location>
        <topology evidence="1">Multi-pass membrane protein</topology>
    </subcellularLocation>
</comment>
<gene>
    <name evidence="8" type="ORF">GCM10023220_07630</name>
</gene>
<keyword evidence="9" id="KW-1185">Reference proteome</keyword>
<dbReference type="InterPro" id="IPR001206">
    <property type="entry name" value="Diacylglycerol_kinase_cat_dom"/>
</dbReference>
<keyword evidence="6" id="KW-0472">Membrane</keyword>
<dbReference type="InterPro" id="IPR036938">
    <property type="entry name" value="PAP2/HPO_sf"/>
</dbReference>
<evidence type="ECO:0000256" key="4">
    <source>
        <dbReference type="ARBA" id="ARBA00022801"/>
    </source>
</evidence>
<comment type="caution">
    <text evidence="8">The sequence shown here is derived from an EMBL/GenBank/DDBJ whole genome shotgun (WGS) entry which is preliminary data.</text>
</comment>
<keyword evidence="8" id="KW-0418">Kinase</keyword>
<dbReference type="Gene3D" id="2.60.200.40">
    <property type="match status" value="1"/>
</dbReference>
<evidence type="ECO:0000256" key="1">
    <source>
        <dbReference type="ARBA" id="ARBA00004651"/>
    </source>
</evidence>
<dbReference type="Gene3D" id="3.40.50.10330">
    <property type="entry name" value="Probable inorganic polyphosphate/atp-NAD kinase, domain 1"/>
    <property type="match status" value="1"/>
</dbReference>
<dbReference type="CDD" id="cd01610">
    <property type="entry name" value="PAP2_like"/>
    <property type="match status" value="1"/>
</dbReference>
<keyword evidence="8" id="KW-0808">Transferase</keyword>
<dbReference type="Proteomes" id="UP001501265">
    <property type="component" value="Unassembled WGS sequence"/>
</dbReference>
<evidence type="ECO:0000256" key="3">
    <source>
        <dbReference type="ARBA" id="ARBA00022692"/>
    </source>
</evidence>
<evidence type="ECO:0000256" key="2">
    <source>
        <dbReference type="ARBA" id="ARBA00022475"/>
    </source>
</evidence>
<dbReference type="InterPro" id="IPR000326">
    <property type="entry name" value="PAP2/HPO"/>
</dbReference>
<dbReference type="SMART" id="SM00014">
    <property type="entry name" value="acidPPc"/>
    <property type="match status" value="1"/>
</dbReference>
<dbReference type="PANTHER" id="PTHR14969:SF62">
    <property type="entry name" value="DECAPRENYLPHOSPHORYL-5-PHOSPHORIBOSE PHOSPHATASE RV3807C-RELATED"/>
    <property type="match status" value="1"/>
</dbReference>
<feature type="domain" description="DAGKc" evidence="7">
    <location>
        <begin position="245"/>
        <end position="332"/>
    </location>
</feature>
<organism evidence="8 9">
    <name type="scientific">Streptomyces ziwulingensis</name>
    <dbReference type="NCBI Taxonomy" id="1045501"/>
    <lineage>
        <taxon>Bacteria</taxon>
        <taxon>Bacillati</taxon>
        <taxon>Actinomycetota</taxon>
        <taxon>Actinomycetes</taxon>
        <taxon>Kitasatosporales</taxon>
        <taxon>Streptomycetaceae</taxon>
        <taxon>Streptomyces</taxon>
    </lineage>
</organism>
<dbReference type="SUPFAM" id="SSF111331">
    <property type="entry name" value="NAD kinase/diacylglycerol kinase-like"/>
    <property type="match status" value="1"/>
</dbReference>
<dbReference type="SUPFAM" id="SSF48317">
    <property type="entry name" value="Acid phosphatase/Vanadium-dependent haloperoxidase"/>
    <property type="match status" value="1"/>
</dbReference>
<evidence type="ECO:0000313" key="8">
    <source>
        <dbReference type="EMBL" id="GAA4786161.1"/>
    </source>
</evidence>
<keyword evidence="2" id="KW-1003">Cell membrane</keyword>
<keyword evidence="5" id="KW-1133">Transmembrane helix</keyword>
<protein>
    <submittedName>
        <fullName evidence="8">Bifunctional phosphatase PAP2/diacylglycerol kinase family protein</fullName>
    </submittedName>
</protein>